<keyword evidence="1" id="KW-0547">Nucleotide-binding</keyword>
<dbReference type="Proteomes" id="UP001214441">
    <property type="component" value="Unassembled WGS sequence"/>
</dbReference>
<accession>A0ABT6ZQL7</accession>
<name>A0ABT6ZQL7_9ACTN</name>
<evidence type="ECO:0000256" key="1">
    <source>
        <dbReference type="PROSITE-ProRule" id="PRU00289"/>
    </source>
</evidence>
<dbReference type="SUPFAM" id="SSF52540">
    <property type="entry name" value="P-loop containing nucleoside triphosphate hydrolases"/>
    <property type="match status" value="1"/>
</dbReference>
<feature type="binding site" evidence="1">
    <location>
        <begin position="274"/>
        <end position="281"/>
    </location>
    <ligand>
        <name>ATP</name>
        <dbReference type="ChEBI" id="CHEBI:30616"/>
    </ligand>
</feature>
<feature type="domain" description="FtsK" evidence="3">
    <location>
        <begin position="254"/>
        <end position="438"/>
    </location>
</feature>
<evidence type="ECO:0000259" key="3">
    <source>
        <dbReference type="PROSITE" id="PS50901"/>
    </source>
</evidence>
<gene>
    <name evidence="4" type="ORF">NMN56_005175</name>
</gene>
<proteinExistence type="predicted"/>
<dbReference type="EMBL" id="JANCPR020000004">
    <property type="protein sequence ID" value="MDJ1131355.1"/>
    <property type="molecule type" value="Genomic_DNA"/>
</dbReference>
<dbReference type="RefSeq" id="WP_274039180.1">
    <property type="nucleotide sequence ID" value="NZ_JANCPR020000004.1"/>
</dbReference>
<keyword evidence="1" id="KW-0067">ATP-binding</keyword>
<reference evidence="4 5" key="1">
    <citation type="submission" date="2023-05" db="EMBL/GenBank/DDBJ databases">
        <title>Streptantibioticus silvisoli sp. nov., acidotolerant actinomycetes 1 from pine litter.</title>
        <authorList>
            <person name="Swiecimska M."/>
            <person name="Golinska P."/>
            <person name="Sangal V."/>
            <person name="Wachnowicz B."/>
            <person name="Goodfellow M."/>
        </authorList>
    </citation>
    <scope>NUCLEOTIDE SEQUENCE [LARGE SCALE GENOMIC DNA]</scope>
    <source>
        <strain evidence="4 5">DSM 42109</strain>
    </source>
</reference>
<keyword evidence="5" id="KW-1185">Reference proteome</keyword>
<dbReference type="InterPro" id="IPR002543">
    <property type="entry name" value="FtsK_dom"/>
</dbReference>
<evidence type="ECO:0000256" key="2">
    <source>
        <dbReference type="SAM" id="Phobius"/>
    </source>
</evidence>
<feature type="transmembrane region" description="Helical" evidence="2">
    <location>
        <begin position="56"/>
        <end position="74"/>
    </location>
</feature>
<dbReference type="Gene3D" id="3.40.50.300">
    <property type="entry name" value="P-loop containing nucleotide triphosphate hydrolases"/>
    <property type="match status" value="1"/>
</dbReference>
<dbReference type="PROSITE" id="PS50901">
    <property type="entry name" value="FTSK"/>
    <property type="match status" value="1"/>
</dbReference>
<keyword evidence="2" id="KW-0472">Membrane</keyword>
<keyword evidence="2" id="KW-0812">Transmembrane</keyword>
<evidence type="ECO:0000313" key="4">
    <source>
        <dbReference type="EMBL" id="MDJ1131355.1"/>
    </source>
</evidence>
<comment type="caution">
    <text evidence="4">The sequence shown here is derived from an EMBL/GenBank/DDBJ whole genome shotgun (WGS) entry which is preliminary data.</text>
</comment>
<evidence type="ECO:0000313" key="5">
    <source>
        <dbReference type="Proteomes" id="UP001214441"/>
    </source>
</evidence>
<organism evidence="4 5">
    <name type="scientific">Streptomyces iconiensis</name>
    <dbReference type="NCBI Taxonomy" id="1384038"/>
    <lineage>
        <taxon>Bacteria</taxon>
        <taxon>Bacillati</taxon>
        <taxon>Actinomycetota</taxon>
        <taxon>Actinomycetes</taxon>
        <taxon>Kitasatosporales</taxon>
        <taxon>Streptomycetaceae</taxon>
        <taxon>Streptomyces</taxon>
    </lineage>
</organism>
<keyword evidence="2" id="KW-1133">Transmembrane helix</keyword>
<dbReference type="InterPro" id="IPR027417">
    <property type="entry name" value="P-loop_NTPase"/>
</dbReference>
<protein>
    <recommendedName>
        <fullName evidence="3">FtsK domain-containing protein</fullName>
    </recommendedName>
</protein>
<sequence>MSRWALSWRGGLDAVRTGADGVLDILHPLIVLGRGSRLLAARGSAWWRRTPRERRVPALFLLAASGVVVWLLPYGPVLAGTALLGAAGWYGRQDARDGSEEDPEPGDEEWERLQALYEALVPYFVMPEDPSPEPIFAHDGEWERAFEDFAFRAGRLSSLLMRYPAYFRDGEAGERMRIEQLLAAKSGRGREYRFWWDEERNLLEMRVLDPLPTGIHAQPFVTAPGETVLGFTDGDAVHRTMPVAVAGEEGPQDVPPVVWRTGARSTEPHLLVMGIPGAGTSTLLRSVALQAVRRGEVLVVDGDGGGEFACLAARFGVLGIESSLPGALASLEWVVRETERRLLTASQARQHGEHAPDDVRRPLWLLVDRPAVLSHLARAEGQTDPQELLRVPLRHGRAAGVHVVVAEQFEGAEDLGEAVLTHTRARVVLGSASPEQVQAVLGGAPQTGPAPDAPPGRGFARLGAGPVLRLQVPATPDPYDESAGEAERAAVAALLPVRTAPSGHAGAPAH</sequence>